<keyword evidence="1" id="KW-1133">Transmembrane helix</keyword>
<dbReference type="STRING" id="71999.KPaMU14_10055"/>
<evidence type="ECO:0000313" key="3">
    <source>
        <dbReference type="Proteomes" id="UP000009877"/>
    </source>
</evidence>
<comment type="caution">
    <text evidence="2">The sequence shown here is derived from an EMBL/GenBank/DDBJ whole genome shotgun (WGS) entry which is preliminary data.</text>
</comment>
<gene>
    <name evidence="2" type="ORF">C884_01155</name>
</gene>
<dbReference type="EMBL" id="ANHZ02000002">
    <property type="protein sequence ID" value="EME37781.1"/>
    <property type="molecule type" value="Genomic_DNA"/>
</dbReference>
<feature type="transmembrane region" description="Helical" evidence="1">
    <location>
        <begin position="99"/>
        <end position="120"/>
    </location>
</feature>
<sequence length="126" mass="12650">MSAGTSEPTGAQRAGEAAARAVGVFEQIPTAAWTTVGLIGGYGIARATGVRWLGGAALLGAGAAAAHTWWHRGGPAQTSALSAVYLLGFGLSHPLARKLGAWPSVLTVTAVSAAASWALVDSRLQD</sequence>
<keyword evidence="1" id="KW-0812">Transmembrane</keyword>
<dbReference type="RefSeq" id="WP_006213539.1">
    <property type="nucleotide sequence ID" value="NZ_ANHZ02000002.1"/>
</dbReference>
<dbReference type="AlphaFoldDB" id="M2XF93"/>
<organism evidence="2 3">
    <name type="scientific">Kocuria palustris PEL</name>
    <dbReference type="NCBI Taxonomy" id="1236550"/>
    <lineage>
        <taxon>Bacteria</taxon>
        <taxon>Bacillati</taxon>
        <taxon>Actinomycetota</taxon>
        <taxon>Actinomycetes</taxon>
        <taxon>Micrococcales</taxon>
        <taxon>Micrococcaceae</taxon>
        <taxon>Kocuria</taxon>
    </lineage>
</organism>
<dbReference type="Proteomes" id="UP000009877">
    <property type="component" value="Unassembled WGS sequence"/>
</dbReference>
<name>M2XF93_9MICC</name>
<proteinExistence type="predicted"/>
<feature type="transmembrane region" description="Helical" evidence="1">
    <location>
        <begin position="52"/>
        <end position="70"/>
    </location>
</feature>
<accession>M2XF93</accession>
<evidence type="ECO:0000313" key="2">
    <source>
        <dbReference type="EMBL" id="EME37781.1"/>
    </source>
</evidence>
<keyword evidence="3" id="KW-1185">Reference proteome</keyword>
<protein>
    <submittedName>
        <fullName evidence="2">Integral membrane protein</fullName>
    </submittedName>
</protein>
<evidence type="ECO:0000256" key="1">
    <source>
        <dbReference type="SAM" id="Phobius"/>
    </source>
</evidence>
<reference evidence="2 3" key="1">
    <citation type="journal article" date="2014" name="Genome Announc.">
        <title>Draft Genome Sequence of Kocuria palustris PEL.</title>
        <authorList>
            <person name="Sharma G."/>
            <person name="Khatri I."/>
            <person name="Subramanian S."/>
        </authorList>
    </citation>
    <scope>NUCLEOTIDE SEQUENCE [LARGE SCALE GENOMIC DNA]</scope>
    <source>
        <strain evidence="2 3">PEL</strain>
    </source>
</reference>
<keyword evidence="1" id="KW-0472">Membrane</keyword>